<feature type="domain" description="GST C-terminal" evidence="8">
    <location>
        <begin position="23"/>
        <end position="164"/>
    </location>
</feature>
<dbReference type="InterPro" id="IPR012340">
    <property type="entry name" value="NA-bd_OB-fold"/>
</dbReference>
<feature type="region of interest" description="Disordered" evidence="7">
    <location>
        <begin position="323"/>
        <end position="343"/>
    </location>
</feature>
<comment type="subcellular location">
    <subcellularLocation>
        <location evidence="1">Cytoplasm</location>
    </subcellularLocation>
</comment>
<name>A0A2T9YQK5_9FUNG</name>
<dbReference type="Pfam" id="PF21972">
    <property type="entry name" value="Arc1p_N_like"/>
    <property type="match status" value="1"/>
</dbReference>
<dbReference type="SUPFAM" id="SSF50249">
    <property type="entry name" value="Nucleic acid-binding proteins"/>
    <property type="match status" value="1"/>
</dbReference>
<evidence type="ECO:0000256" key="5">
    <source>
        <dbReference type="ARBA" id="ARBA00022917"/>
    </source>
</evidence>
<evidence type="ECO:0000256" key="4">
    <source>
        <dbReference type="ARBA" id="ARBA00022884"/>
    </source>
</evidence>
<keyword evidence="4 6" id="KW-0694">RNA-binding</keyword>
<dbReference type="InterPro" id="IPR051270">
    <property type="entry name" value="Tyrosine-tRNA_ligase_regulator"/>
</dbReference>
<dbReference type="InterPro" id="IPR036282">
    <property type="entry name" value="Glutathione-S-Trfase_C_sf"/>
</dbReference>
<dbReference type="STRING" id="133385.A0A2T9YQK5"/>
<evidence type="ECO:0000313" key="11">
    <source>
        <dbReference type="Proteomes" id="UP000245383"/>
    </source>
</evidence>
<dbReference type="Gene3D" id="1.20.1050.10">
    <property type="match status" value="1"/>
</dbReference>
<evidence type="ECO:0000256" key="1">
    <source>
        <dbReference type="ARBA" id="ARBA00004496"/>
    </source>
</evidence>
<dbReference type="GO" id="GO:0006412">
    <property type="term" value="P:translation"/>
    <property type="evidence" value="ECO:0007669"/>
    <property type="project" value="UniProtKB-KW"/>
</dbReference>
<dbReference type="PROSITE" id="PS50405">
    <property type="entry name" value="GST_CTER"/>
    <property type="match status" value="1"/>
</dbReference>
<dbReference type="Proteomes" id="UP000245383">
    <property type="component" value="Unassembled WGS sequence"/>
</dbReference>
<dbReference type="PROSITE" id="PS50886">
    <property type="entry name" value="TRBD"/>
    <property type="match status" value="1"/>
</dbReference>
<feature type="region of interest" description="Disordered" evidence="7">
    <location>
        <begin position="167"/>
        <end position="221"/>
    </location>
</feature>
<proteinExistence type="predicted"/>
<keyword evidence="3 6" id="KW-0820">tRNA-binding</keyword>
<dbReference type="OrthoDB" id="19141at2759"/>
<comment type="caution">
    <text evidence="10">The sequence shown here is derived from an EMBL/GenBank/DDBJ whole genome shotgun (WGS) entry which is preliminary data.</text>
</comment>
<evidence type="ECO:0000256" key="7">
    <source>
        <dbReference type="SAM" id="MobiDB-lite"/>
    </source>
</evidence>
<evidence type="ECO:0000259" key="8">
    <source>
        <dbReference type="PROSITE" id="PS50405"/>
    </source>
</evidence>
<gene>
    <name evidence="10" type="ORF">BB561_002406</name>
</gene>
<evidence type="ECO:0000259" key="9">
    <source>
        <dbReference type="PROSITE" id="PS50886"/>
    </source>
</evidence>
<dbReference type="GO" id="GO:0017102">
    <property type="term" value="C:methionyl glutamyl tRNA synthetase complex"/>
    <property type="evidence" value="ECO:0007669"/>
    <property type="project" value="TreeGrafter"/>
</dbReference>
<dbReference type="AlphaFoldDB" id="A0A2T9YQK5"/>
<feature type="domain" description="TRNA-binding" evidence="9">
    <location>
        <begin position="225"/>
        <end position="333"/>
    </location>
</feature>
<dbReference type="GO" id="GO:0000049">
    <property type="term" value="F:tRNA binding"/>
    <property type="evidence" value="ECO:0007669"/>
    <property type="project" value="UniProtKB-UniRule"/>
</dbReference>
<dbReference type="CDD" id="cd10289">
    <property type="entry name" value="GST_C_AaRS_like"/>
    <property type="match status" value="1"/>
</dbReference>
<dbReference type="InterPro" id="IPR010987">
    <property type="entry name" value="Glutathione-S-Trfase_C-like"/>
</dbReference>
<evidence type="ECO:0000256" key="3">
    <source>
        <dbReference type="ARBA" id="ARBA00022555"/>
    </source>
</evidence>
<keyword evidence="2" id="KW-0963">Cytoplasm</keyword>
<dbReference type="InterPro" id="IPR053836">
    <property type="entry name" value="Arc1-like_N"/>
</dbReference>
<sequence>MLTNKQIALKLISAYLSVNELSMSVERARSKFDSLSVNNDVASGSPSSSDPEVFQKDFMGKDESSMKDIEEWLRKADTQKDNIENFALDLNNHLKDKTYLVGNSATAADITAFAHVNSFMANASDETRANLNYFTRWFNLIQNIIPIDSIQAVGFNIVEINKNIKPQISNSKSDNSKELDKKSEVVSSNSAGSAQGVNEGKKDKQAKKEKKEKKPAAPKEIVPTVPSMIDLRVGRIVKVEKHPDADSLYVEQIDVGEAEPRTVVSGLVKYYTLEEMQNRLVIAVCNLKPAAMRGIKSYAMVLCASHTESGDAAPSKVEFIEPPTGSNPGDRASFDGFQNQEPEPLLNPKKKIWETIQPGFITSNDLEAGWTDASNEFHKLLVNGNACKSKSIAKGSMK</sequence>
<dbReference type="Gene3D" id="2.40.50.140">
    <property type="entry name" value="Nucleic acid-binding proteins"/>
    <property type="match status" value="1"/>
</dbReference>
<dbReference type="InterPro" id="IPR002547">
    <property type="entry name" value="tRNA-bd_dom"/>
</dbReference>
<organism evidence="10 11">
    <name type="scientific">Smittium simulii</name>
    <dbReference type="NCBI Taxonomy" id="133385"/>
    <lineage>
        <taxon>Eukaryota</taxon>
        <taxon>Fungi</taxon>
        <taxon>Fungi incertae sedis</taxon>
        <taxon>Zoopagomycota</taxon>
        <taxon>Kickxellomycotina</taxon>
        <taxon>Harpellomycetes</taxon>
        <taxon>Harpellales</taxon>
        <taxon>Legeriomycetaceae</taxon>
        <taxon>Smittium</taxon>
    </lineage>
</organism>
<accession>A0A2T9YQK5</accession>
<evidence type="ECO:0000313" key="10">
    <source>
        <dbReference type="EMBL" id="PVU94617.1"/>
    </source>
</evidence>
<evidence type="ECO:0000256" key="2">
    <source>
        <dbReference type="ARBA" id="ARBA00022490"/>
    </source>
</evidence>
<keyword evidence="5" id="KW-0648">Protein biosynthesis</keyword>
<dbReference type="PANTHER" id="PTHR11586">
    <property type="entry name" value="TRNA-AMINOACYLATION COFACTOR ARC1 FAMILY MEMBER"/>
    <property type="match status" value="1"/>
</dbReference>
<feature type="compositionally biased region" description="Basic and acidic residues" evidence="7">
    <location>
        <begin position="174"/>
        <end position="184"/>
    </location>
</feature>
<dbReference type="PANTHER" id="PTHR11586:SF33">
    <property type="entry name" value="AMINOACYL TRNA SYNTHASE COMPLEX-INTERACTING MULTIFUNCTIONAL PROTEIN 1"/>
    <property type="match status" value="1"/>
</dbReference>
<dbReference type="CDD" id="cd02799">
    <property type="entry name" value="tRNA_bind_EMAP-II_like"/>
    <property type="match status" value="1"/>
</dbReference>
<evidence type="ECO:0008006" key="12">
    <source>
        <dbReference type="Google" id="ProtNLM"/>
    </source>
</evidence>
<protein>
    <recommendedName>
        <fullName evidence="12">tRNA-binding domain-containing protein</fullName>
    </recommendedName>
</protein>
<feature type="compositionally biased region" description="Polar residues" evidence="7">
    <location>
        <begin position="185"/>
        <end position="196"/>
    </location>
</feature>
<keyword evidence="11" id="KW-1185">Reference proteome</keyword>
<dbReference type="EMBL" id="MBFR01000082">
    <property type="protein sequence ID" value="PVU94617.1"/>
    <property type="molecule type" value="Genomic_DNA"/>
</dbReference>
<reference evidence="10 11" key="1">
    <citation type="journal article" date="2018" name="MBio">
        <title>Comparative Genomics Reveals the Core Gene Toolbox for the Fungus-Insect Symbiosis.</title>
        <authorList>
            <person name="Wang Y."/>
            <person name="Stata M."/>
            <person name="Wang W."/>
            <person name="Stajich J.E."/>
            <person name="White M.M."/>
            <person name="Moncalvo J.M."/>
        </authorList>
    </citation>
    <scope>NUCLEOTIDE SEQUENCE [LARGE SCALE GENOMIC DNA]</scope>
    <source>
        <strain evidence="10 11">SWE-8-4</strain>
    </source>
</reference>
<dbReference type="SUPFAM" id="SSF47616">
    <property type="entry name" value="GST C-terminal domain-like"/>
    <property type="match status" value="1"/>
</dbReference>
<dbReference type="Pfam" id="PF01588">
    <property type="entry name" value="tRNA_bind"/>
    <property type="match status" value="1"/>
</dbReference>
<evidence type="ECO:0000256" key="6">
    <source>
        <dbReference type="PROSITE-ProRule" id="PRU00209"/>
    </source>
</evidence>
<dbReference type="FunFam" id="2.40.50.140:FF:000047">
    <property type="entry name" value="tyrosine--tRNA ligase, cytoplasmic isoform X2"/>
    <property type="match status" value="1"/>
</dbReference>